<keyword evidence="2" id="KW-0472">Membrane</keyword>
<evidence type="ECO:0000313" key="4">
    <source>
        <dbReference type="Proteomes" id="UP000325211"/>
    </source>
</evidence>
<dbReference type="Proteomes" id="UP000325211">
    <property type="component" value="Chromosome"/>
</dbReference>
<reference evidence="3 4" key="1">
    <citation type="submission" date="2018-05" db="EMBL/GenBank/DDBJ databases">
        <title>Streptomyces venezuelae.</title>
        <authorList>
            <person name="Kim W."/>
            <person name="Lee N."/>
            <person name="Cho B.-K."/>
        </authorList>
    </citation>
    <scope>NUCLEOTIDE SEQUENCE [LARGE SCALE GENOMIC DNA]</scope>
    <source>
        <strain evidence="3 4">ATCC 21782</strain>
    </source>
</reference>
<keyword evidence="2" id="KW-0812">Transmembrane</keyword>
<dbReference type="EMBL" id="CP029190">
    <property type="protein sequence ID" value="QES47217.1"/>
    <property type="molecule type" value="Genomic_DNA"/>
</dbReference>
<feature type="transmembrane region" description="Helical" evidence="2">
    <location>
        <begin position="347"/>
        <end position="366"/>
    </location>
</feature>
<accession>A0A5P2CZ20</accession>
<sequence length="451" mass="50137">MRIISVVTFSLPVDFSLSSLIEDRAAVVGPLRSCFPGLRLPPPADGYTGEGEPADEDIVLDYPEPNHAARIENALLDGTLRIQDAELGVDFTARVYVSSLSIGFVVFELPACPDDIDLHIDKPGRGQELRDLEAPYRKALGRQIRTWCAGMKQALVPLGSVGERTAEDGMLPAARMLWWHRVLIEPGDNVPVSVRVGVTCTLGETSCTVGYLFSRVTGADEESLQEYVNGLILASQNWLIIDDATRLTSTQLMRIETDGPHNQAEIDRQYDEILDLTDKATFRSVIFSESIRYVSNSQLTVKNTVDQAWGISEEGRTLTDRMAALREIFNLRRERVANRRDEFRNKVIVALTSLAIVQCVFVWYDFYTEDKVKTAPQPRPLIAYAVLIVFILGLLVVPLAASLWRRLAARLRRNAGRRSPQSPPRPPVQGIPGPRTGSDHTPRTSEFGRAG</sequence>
<evidence type="ECO:0000313" key="3">
    <source>
        <dbReference type="EMBL" id="QES47217.1"/>
    </source>
</evidence>
<gene>
    <name evidence="3" type="ORF">DEJ50_04590</name>
</gene>
<feature type="transmembrane region" description="Helical" evidence="2">
    <location>
        <begin position="381"/>
        <end position="404"/>
    </location>
</feature>
<evidence type="ECO:0000256" key="1">
    <source>
        <dbReference type="SAM" id="MobiDB-lite"/>
    </source>
</evidence>
<dbReference type="AlphaFoldDB" id="A0A5P2CZ20"/>
<proteinExistence type="predicted"/>
<dbReference type="OrthoDB" id="4050988at2"/>
<organism evidence="3 4">
    <name type="scientific">Streptomyces venezuelae</name>
    <dbReference type="NCBI Taxonomy" id="54571"/>
    <lineage>
        <taxon>Bacteria</taxon>
        <taxon>Bacillati</taxon>
        <taxon>Actinomycetota</taxon>
        <taxon>Actinomycetes</taxon>
        <taxon>Kitasatosporales</taxon>
        <taxon>Streptomycetaceae</taxon>
        <taxon>Streptomyces</taxon>
    </lineage>
</organism>
<dbReference type="RefSeq" id="WP_150206188.1">
    <property type="nucleotide sequence ID" value="NZ_CP029190.1"/>
</dbReference>
<keyword evidence="2" id="KW-1133">Transmembrane helix</keyword>
<feature type="region of interest" description="Disordered" evidence="1">
    <location>
        <begin position="414"/>
        <end position="451"/>
    </location>
</feature>
<evidence type="ECO:0000256" key="2">
    <source>
        <dbReference type="SAM" id="Phobius"/>
    </source>
</evidence>
<protein>
    <submittedName>
        <fullName evidence="3">Uncharacterized protein</fullName>
    </submittedName>
</protein>
<name>A0A5P2CZ20_STRVZ</name>